<evidence type="ECO:0000313" key="4">
    <source>
        <dbReference type="Proteomes" id="UP000035579"/>
    </source>
</evidence>
<reference evidence="2 4" key="1">
    <citation type="submission" date="2015-05" db="EMBL/GenBank/DDBJ databases">
        <title>Genome assembly of Archangium gephyra DSM 2261.</title>
        <authorList>
            <person name="Sharma G."/>
            <person name="Subramanian S."/>
        </authorList>
    </citation>
    <scope>NUCLEOTIDE SEQUENCE [LARGE SCALE GENOMIC DNA]</scope>
    <source>
        <strain evidence="2 4">DSM 2261</strain>
    </source>
</reference>
<proteinExistence type="predicted"/>
<gene>
    <name evidence="2" type="ORF">AA314_03999</name>
    <name evidence="3" type="ORF">ATI61_108240</name>
</gene>
<dbReference type="KEGG" id="age:AA314_03999"/>
<accession>A0AAC8Q7D4</accession>
<evidence type="ECO:0000313" key="3">
    <source>
        <dbReference type="EMBL" id="REG28699.1"/>
    </source>
</evidence>
<feature type="region of interest" description="Disordered" evidence="1">
    <location>
        <begin position="1"/>
        <end position="21"/>
    </location>
</feature>
<evidence type="ECO:0000256" key="1">
    <source>
        <dbReference type="SAM" id="MobiDB-lite"/>
    </source>
</evidence>
<dbReference type="Proteomes" id="UP000256345">
    <property type="component" value="Unassembled WGS sequence"/>
</dbReference>
<sequence length="151" mass="16764">MAKHQLIISRDSKNPSVVRSEEGQLKHTRTLVVNWKGSWEPREQPGLFLVVAPGDELEIVFADEQHESASLWFFSRVNPLSSLLLPLPESHRQGQWERVDLQKGSVILTVNGAIARDSGESRYDLRVSAVGEMPPRIVGQGNPGTMTASKP</sequence>
<evidence type="ECO:0000313" key="2">
    <source>
        <dbReference type="EMBL" id="AKJ02373.1"/>
    </source>
</evidence>
<reference evidence="3 5" key="2">
    <citation type="submission" date="2018-08" db="EMBL/GenBank/DDBJ databases">
        <title>Genomic Encyclopedia of Archaeal and Bacterial Type Strains, Phase II (KMG-II): from individual species to whole genera.</title>
        <authorList>
            <person name="Goeker M."/>
        </authorList>
    </citation>
    <scope>NUCLEOTIDE SEQUENCE [LARGE SCALE GENOMIC DNA]</scope>
    <source>
        <strain evidence="3 5">DSM 2261</strain>
    </source>
</reference>
<dbReference type="AlphaFoldDB" id="A0AAC8Q7D4"/>
<dbReference type="EMBL" id="QUMU01000008">
    <property type="protein sequence ID" value="REG28699.1"/>
    <property type="molecule type" value="Genomic_DNA"/>
</dbReference>
<name>A0AAC8Q7D4_9BACT</name>
<dbReference type="EMBL" id="CP011509">
    <property type="protein sequence ID" value="AKJ02373.1"/>
    <property type="molecule type" value="Genomic_DNA"/>
</dbReference>
<keyword evidence="5" id="KW-1185">Reference proteome</keyword>
<evidence type="ECO:0000313" key="5">
    <source>
        <dbReference type="Proteomes" id="UP000256345"/>
    </source>
</evidence>
<dbReference type="RefSeq" id="WP_147333021.1">
    <property type="nucleotide sequence ID" value="NZ_CP011509.1"/>
</dbReference>
<dbReference type="Proteomes" id="UP000035579">
    <property type="component" value="Chromosome"/>
</dbReference>
<protein>
    <submittedName>
        <fullName evidence="2">Uncharacterized protein</fullName>
    </submittedName>
</protein>
<organism evidence="2 4">
    <name type="scientific">Archangium gephyra</name>
    <dbReference type="NCBI Taxonomy" id="48"/>
    <lineage>
        <taxon>Bacteria</taxon>
        <taxon>Pseudomonadati</taxon>
        <taxon>Myxococcota</taxon>
        <taxon>Myxococcia</taxon>
        <taxon>Myxococcales</taxon>
        <taxon>Cystobacterineae</taxon>
        <taxon>Archangiaceae</taxon>
        <taxon>Archangium</taxon>
    </lineage>
</organism>